<dbReference type="Gene3D" id="3.40.50.300">
    <property type="entry name" value="P-loop containing nucleotide triphosphate hydrolases"/>
    <property type="match status" value="1"/>
</dbReference>
<keyword evidence="4" id="KW-1185">Reference proteome</keyword>
<gene>
    <name evidence="3" type="ORF">U0R11_11005</name>
</gene>
<evidence type="ECO:0000313" key="3">
    <source>
        <dbReference type="EMBL" id="MFL0162920.1"/>
    </source>
</evidence>
<accession>A0ABW8RW19</accession>
<feature type="domain" description="ChlI/MoxR AAA lid" evidence="2">
    <location>
        <begin position="249"/>
        <end position="318"/>
    </location>
</feature>
<dbReference type="Pfam" id="PF07726">
    <property type="entry name" value="AAA_3"/>
    <property type="match status" value="1"/>
</dbReference>
<dbReference type="PIRSF" id="PIRSF002849">
    <property type="entry name" value="AAA_ATPase_chaperone_MoxR_prd"/>
    <property type="match status" value="1"/>
</dbReference>
<organism evidence="3 4">
    <name type="scientific">Aquirufa salirivi</name>
    <dbReference type="NCBI Taxonomy" id="3104729"/>
    <lineage>
        <taxon>Bacteria</taxon>
        <taxon>Pseudomonadati</taxon>
        <taxon>Bacteroidota</taxon>
        <taxon>Cytophagia</taxon>
        <taxon>Cytophagales</taxon>
        <taxon>Flectobacillaceae</taxon>
        <taxon>Aquirufa</taxon>
    </lineage>
</organism>
<sequence length="322" mass="35932">MMNDVQLAESFVKDFQRIKTAVAERIVGQDEIIDLLLISLFCEGHCLLVGVPGLAKTRLVHTVAALTDLEFRRIQFTPDLMPSDIIGAEVMDAQRNFVFNRGPIFSNIVLADEINRTPPKTQSALLEAMQEETVSVAGESYPLPKPFFVLATQNPIEQEGTYPLPEAQLDRFLFMLVLDYPSFEEEVAVVRMSEKSNAETLPASILNAHTLLEYQQLVKRVPVPDHVVETAVKWVHQTRPNSALATEVTNSYISWGAGPRASQNLILAAKCRALLQGRFSPNVEDVRAVAVPVLQHRIILNYKAESQGLNAAEVVRRIVRSY</sequence>
<protein>
    <submittedName>
        <fullName evidence="3">AAA family ATPase</fullName>
    </submittedName>
</protein>
<name>A0ABW8RW19_9BACT</name>
<evidence type="ECO:0000259" key="1">
    <source>
        <dbReference type="Pfam" id="PF07726"/>
    </source>
</evidence>
<dbReference type="Pfam" id="PF17863">
    <property type="entry name" value="AAA_lid_2"/>
    <property type="match status" value="1"/>
</dbReference>
<dbReference type="PANTHER" id="PTHR42759">
    <property type="entry name" value="MOXR FAMILY PROTEIN"/>
    <property type="match status" value="1"/>
</dbReference>
<dbReference type="InterPro" id="IPR041628">
    <property type="entry name" value="ChlI/MoxR_AAA_lid"/>
</dbReference>
<comment type="caution">
    <text evidence="3">The sequence shown here is derived from an EMBL/GenBank/DDBJ whole genome shotgun (WGS) entry which is preliminary data.</text>
</comment>
<reference evidence="3 4" key="1">
    <citation type="submission" date="2024-07" db="EMBL/GenBank/DDBJ databases">
        <authorList>
            <person name="Pitt A."/>
            <person name="Hahn M.W."/>
        </authorList>
    </citation>
    <scope>NUCLEOTIDE SEQUENCE [LARGE SCALE GENOMIC DNA]</scope>
    <source>
        <strain evidence="3 4">1-SAACH-A3</strain>
    </source>
</reference>
<proteinExistence type="predicted"/>
<dbReference type="InterPro" id="IPR011703">
    <property type="entry name" value="ATPase_AAA-3"/>
</dbReference>
<evidence type="ECO:0000259" key="2">
    <source>
        <dbReference type="Pfam" id="PF17863"/>
    </source>
</evidence>
<dbReference type="Proteomes" id="UP001623558">
    <property type="component" value="Unassembled WGS sequence"/>
</dbReference>
<dbReference type="EMBL" id="JBEWZH010000008">
    <property type="protein sequence ID" value="MFL0162920.1"/>
    <property type="molecule type" value="Genomic_DNA"/>
</dbReference>
<dbReference type="InterPro" id="IPR050764">
    <property type="entry name" value="CbbQ/NirQ/NorQ/GpvN"/>
</dbReference>
<dbReference type="InterPro" id="IPR027417">
    <property type="entry name" value="P-loop_NTPase"/>
</dbReference>
<evidence type="ECO:0000313" key="4">
    <source>
        <dbReference type="Proteomes" id="UP001623558"/>
    </source>
</evidence>
<dbReference type="PANTHER" id="PTHR42759:SF1">
    <property type="entry name" value="MAGNESIUM-CHELATASE SUBUNIT CHLD"/>
    <property type="match status" value="1"/>
</dbReference>
<dbReference type="Gene3D" id="1.10.8.80">
    <property type="entry name" value="Magnesium chelatase subunit I, C-Terminal domain"/>
    <property type="match status" value="1"/>
</dbReference>
<dbReference type="SUPFAM" id="SSF52540">
    <property type="entry name" value="P-loop containing nucleoside triphosphate hydrolases"/>
    <property type="match status" value="1"/>
</dbReference>
<feature type="domain" description="ATPase AAA-3" evidence="1">
    <location>
        <begin position="45"/>
        <end position="174"/>
    </location>
</feature>